<organism evidence="3 4">
    <name type="scientific">Micromonospora pisi</name>
    <dbReference type="NCBI Taxonomy" id="589240"/>
    <lineage>
        <taxon>Bacteria</taxon>
        <taxon>Bacillati</taxon>
        <taxon>Actinomycetota</taxon>
        <taxon>Actinomycetes</taxon>
        <taxon>Micromonosporales</taxon>
        <taxon>Micromonosporaceae</taxon>
        <taxon>Micromonospora</taxon>
    </lineage>
</organism>
<evidence type="ECO:0000313" key="4">
    <source>
        <dbReference type="Proteomes" id="UP000277671"/>
    </source>
</evidence>
<keyword evidence="2" id="KW-0812">Transmembrane</keyword>
<dbReference type="RefSeq" id="WP_121156423.1">
    <property type="nucleotide sequence ID" value="NZ_RBKT01000001.1"/>
</dbReference>
<accession>A0A495JFY0</accession>
<reference evidence="3 4" key="1">
    <citation type="submission" date="2018-10" db="EMBL/GenBank/DDBJ databases">
        <title>Sequencing the genomes of 1000 actinobacteria strains.</title>
        <authorList>
            <person name="Klenk H.-P."/>
        </authorList>
    </citation>
    <scope>NUCLEOTIDE SEQUENCE [LARGE SCALE GENOMIC DNA]</scope>
    <source>
        <strain evidence="3 4">DSM 45175</strain>
    </source>
</reference>
<evidence type="ECO:0000256" key="2">
    <source>
        <dbReference type="SAM" id="Phobius"/>
    </source>
</evidence>
<dbReference type="AlphaFoldDB" id="A0A495JFY0"/>
<feature type="region of interest" description="Disordered" evidence="1">
    <location>
        <begin position="55"/>
        <end position="111"/>
    </location>
</feature>
<gene>
    <name evidence="3" type="ORF">BDK92_1977</name>
</gene>
<dbReference type="Proteomes" id="UP000277671">
    <property type="component" value="Unassembled WGS sequence"/>
</dbReference>
<keyword evidence="2" id="KW-1133">Transmembrane helix</keyword>
<sequence length="181" mass="17326">MTRAAGTVDDSDLAGELAAVAGRRWWNRATLYLGAVVLLIGGFVGGVQVQKSYGDPPGGGPAAATGRGGQRGAGGFAGFPGGGSANRPGGTGTATGSAAAPGAEAGAAPDTTGTVKLVDGGTVYLQTADGSLITVRTSADTAVAVARAGSLADLKPGDTVTVVGPNSAGTVTATKVTAEQR</sequence>
<evidence type="ECO:0000313" key="3">
    <source>
        <dbReference type="EMBL" id="RKR87685.1"/>
    </source>
</evidence>
<evidence type="ECO:0000256" key="1">
    <source>
        <dbReference type="SAM" id="MobiDB-lite"/>
    </source>
</evidence>
<dbReference type="EMBL" id="RBKT01000001">
    <property type="protein sequence ID" value="RKR87685.1"/>
    <property type="molecule type" value="Genomic_DNA"/>
</dbReference>
<keyword evidence="4" id="KW-1185">Reference proteome</keyword>
<evidence type="ECO:0008006" key="5">
    <source>
        <dbReference type="Google" id="ProtNLM"/>
    </source>
</evidence>
<comment type="caution">
    <text evidence="3">The sequence shown here is derived from an EMBL/GenBank/DDBJ whole genome shotgun (WGS) entry which is preliminary data.</text>
</comment>
<proteinExistence type="predicted"/>
<feature type="compositionally biased region" description="Low complexity" evidence="1">
    <location>
        <begin position="94"/>
        <end position="111"/>
    </location>
</feature>
<keyword evidence="2" id="KW-0472">Membrane</keyword>
<feature type="transmembrane region" description="Helical" evidence="2">
    <location>
        <begin position="29"/>
        <end position="47"/>
    </location>
</feature>
<feature type="compositionally biased region" description="Gly residues" evidence="1">
    <location>
        <begin position="56"/>
        <end position="93"/>
    </location>
</feature>
<protein>
    <recommendedName>
        <fullName evidence="5">DUF5666 domain-containing protein</fullName>
    </recommendedName>
</protein>
<dbReference type="OrthoDB" id="3297871at2"/>
<name>A0A495JFY0_9ACTN</name>